<dbReference type="AlphaFoldDB" id="A0A1S4BJM5"/>
<dbReference type="OrthoDB" id="2121326at2759"/>
<evidence type="ECO:0000313" key="1">
    <source>
        <dbReference type="RefSeq" id="XP_016489039.1"/>
    </source>
</evidence>
<dbReference type="PaxDb" id="4097-A0A1S4BJM5"/>
<gene>
    <name evidence="1" type="primary">LOC107808982</name>
</gene>
<reference evidence="1" key="1">
    <citation type="submission" date="2025-08" db="UniProtKB">
        <authorList>
            <consortium name="RefSeq"/>
        </authorList>
    </citation>
    <scope>IDENTIFICATION</scope>
</reference>
<sequence length="133" mass="14423">MNFDENKSLCKTLNVRILPYFHFYGGADGLLDSFSCSLAKKLWQCAIGCVTALHFWDATKLHQFVCTKNSPFATALGLLFFPQETGHSFVGHSVAEEASIRQPKVTSMGAGCSAPVSKTTTVELGRVGKKSST</sequence>
<accession>A0A1S4BJM5</accession>
<protein>
    <submittedName>
        <fullName evidence="1">Uncharacterized protein</fullName>
    </submittedName>
</protein>
<dbReference type="GO" id="GO:0009507">
    <property type="term" value="C:chloroplast"/>
    <property type="evidence" value="ECO:0000318"/>
    <property type="project" value="GO_Central"/>
</dbReference>
<dbReference type="SMR" id="A0A1S4BJM5"/>
<dbReference type="KEGG" id="nta:107808982"/>
<dbReference type="GO" id="GO:0045454">
    <property type="term" value="P:cell redox homeostasis"/>
    <property type="evidence" value="ECO:0000318"/>
    <property type="project" value="GO_Central"/>
</dbReference>
<dbReference type="RefSeq" id="XP_016489039.1">
    <property type="nucleotide sequence ID" value="XM_016633553.1"/>
</dbReference>
<organism evidence="1">
    <name type="scientific">Nicotiana tabacum</name>
    <name type="common">Common tobacco</name>
    <dbReference type="NCBI Taxonomy" id="4097"/>
    <lineage>
        <taxon>Eukaryota</taxon>
        <taxon>Viridiplantae</taxon>
        <taxon>Streptophyta</taxon>
        <taxon>Embryophyta</taxon>
        <taxon>Tracheophyta</taxon>
        <taxon>Spermatophyta</taxon>
        <taxon>Magnoliopsida</taxon>
        <taxon>eudicotyledons</taxon>
        <taxon>Gunneridae</taxon>
        <taxon>Pentapetalae</taxon>
        <taxon>asterids</taxon>
        <taxon>lamiids</taxon>
        <taxon>Solanales</taxon>
        <taxon>Solanaceae</taxon>
        <taxon>Nicotianoideae</taxon>
        <taxon>Nicotianeae</taxon>
        <taxon>Nicotiana</taxon>
    </lineage>
</organism>
<name>A0A1S4BJM5_TOBAC</name>
<proteinExistence type="predicted"/>
<dbReference type="STRING" id="4097.A0A1S4BJM5"/>